<dbReference type="EMBL" id="VEVO01000013">
    <property type="protein sequence ID" value="KAF0032934.1"/>
    <property type="molecule type" value="Genomic_DNA"/>
</dbReference>
<proteinExistence type="predicted"/>
<sequence length="84" mass="9747">MYYTERMGQSRDAERERKGNDKSPVRVPGLLRQTPSVKRNQYRVTLRRHQLKTACGDELLQLGQLHIAGGERDRRNDADVELVL</sequence>
<protein>
    <submittedName>
        <fullName evidence="2">Uncharacterized protein</fullName>
    </submittedName>
</protein>
<organism evidence="2 3">
    <name type="scientific">Scophthalmus maximus</name>
    <name type="common">Turbot</name>
    <name type="synonym">Psetta maxima</name>
    <dbReference type="NCBI Taxonomy" id="52904"/>
    <lineage>
        <taxon>Eukaryota</taxon>
        <taxon>Metazoa</taxon>
        <taxon>Chordata</taxon>
        <taxon>Craniata</taxon>
        <taxon>Vertebrata</taxon>
        <taxon>Euteleostomi</taxon>
        <taxon>Actinopterygii</taxon>
        <taxon>Neopterygii</taxon>
        <taxon>Teleostei</taxon>
        <taxon>Neoteleostei</taxon>
        <taxon>Acanthomorphata</taxon>
        <taxon>Carangaria</taxon>
        <taxon>Pleuronectiformes</taxon>
        <taxon>Pleuronectoidei</taxon>
        <taxon>Scophthalmidae</taxon>
        <taxon>Scophthalmus</taxon>
    </lineage>
</organism>
<reference evidence="2 3" key="1">
    <citation type="submission" date="2019-06" db="EMBL/GenBank/DDBJ databases">
        <title>Draft genomes of female and male turbot (Scophthalmus maximus).</title>
        <authorList>
            <person name="Xu H."/>
            <person name="Xu X.-W."/>
            <person name="Shao C."/>
            <person name="Chen S."/>
        </authorList>
    </citation>
    <scope>NUCLEOTIDE SEQUENCE [LARGE SCALE GENOMIC DNA]</scope>
    <source>
        <strain evidence="2">Ysfricsl-2016a</strain>
        <tissue evidence="2">Blood</tissue>
    </source>
</reference>
<evidence type="ECO:0000256" key="1">
    <source>
        <dbReference type="SAM" id="MobiDB-lite"/>
    </source>
</evidence>
<evidence type="ECO:0000313" key="3">
    <source>
        <dbReference type="Proteomes" id="UP000438429"/>
    </source>
</evidence>
<evidence type="ECO:0000313" key="2">
    <source>
        <dbReference type="EMBL" id="KAF0032934.1"/>
    </source>
</evidence>
<name>A0A6A4SPE4_SCOMX</name>
<dbReference type="AlphaFoldDB" id="A0A6A4SPE4"/>
<feature type="compositionally biased region" description="Basic and acidic residues" evidence="1">
    <location>
        <begin position="8"/>
        <end position="24"/>
    </location>
</feature>
<feature type="region of interest" description="Disordered" evidence="1">
    <location>
        <begin position="1"/>
        <end position="28"/>
    </location>
</feature>
<gene>
    <name evidence="2" type="ORF">F2P81_015224</name>
</gene>
<dbReference type="Proteomes" id="UP000438429">
    <property type="component" value="Unassembled WGS sequence"/>
</dbReference>
<comment type="caution">
    <text evidence="2">The sequence shown here is derived from an EMBL/GenBank/DDBJ whole genome shotgun (WGS) entry which is preliminary data.</text>
</comment>
<accession>A0A6A4SPE4</accession>